<gene>
    <name evidence="1" type="ORF">NLG97_g7547</name>
</gene>
<accession>A0ACC1QN28</accession>
<keyword evidence="2" id="KW-1185">Reference proteome</keyword>
<proteinExistence type="predicted"/>
<sequence>MPFPYKAVLLVGATSGIGAGLADRLVQEGSKVIAVGRRQERLDDFVQKHGAEKVSAIKYDITDRSGLDAFVQRVVKENPDLDCVLLNSGMQQMFRLSKPAEVDLDAFHHEVNTNFTSVVNLALKFSAVLLAKQTPTALIVTGTHLATVPSAAMPAYSSSKAALHAFIDCLRRQNQGSSCKFIEINAPAVQTELHDYMGIESGRALGMPLADFIDQVYPQLERSEEHTSVGLLLGVSDEDYKSFVGTRQRMFDQFSNIIMQKMPA</sequence>
<dbReference type="Proteomes" id="UP001148737">
    <property type="component" value="Unassembled WGS sequence"/>
</dbReference>
<name>A0ACC1QN28_9HYPO</name>
<comment type="caution">
    <text evidence="1">The sequence shown here is derived from an EMBL/GenBank/DDBJ whole genome shotgun (WGS) entry which is preliminary data.</text>
</comment>
<evidence type="ECO:0000313" key="1">
    <source>
        <dbReference type="EMBL" id="KAJ3482514.1"/>
    </source>
</evidence>
<protein>
    <submittedName>
        <fullName evidence="1">Uncharacterized protein</fullName>
    </submittedName>
</protein>
<organism evidence="1 2">
    <name type="scientific">Lecanicillium saksenae</name>
    <dbReference type="NCBI Taxonomy" id="468837"/>
    <lineage>
        <taxon>Eukaryota</taxon>
        <taxon>Fungi</taxon>
        <taxon>Dikarya</taxon>
        <taxon>Ascomycota</taxon>
        <taxon>Pezizomycotina</taxon>
        <taxon>Sordariomycetes</taxon>
        <taxon>Hypocreomycetidae</taxon>
        <taxon>Hypocreales</taxon>
        <taxon>Cordycipitaceae</taxon>
        <taxon>Lecanicillium</taxon>
    </lineage>
</organism>
<reference evidence="1" key="1">
    <citation type="submission" date="2022-07" db="EMBL/GenBank/DDBJ databases">
        <title>Genome Sequence of Lecanicillium saksenae.</title>
        <authorList>
            <person name="Buettner E."/>
        </authorList>
    </citation>
    <scope>NUCLEOTIDE SEQUENCE</scope>
    <source>
        <strain evidence="1">VT-O1</strain>
    </source>
</reference>
<evidence type="ECO:0000313" key="2">
    <source>
        <dbReference type="Proteomes" id="UP001148737"/>
    </source>
</evidence>
<dbReference type="EMBL" id="JANAKD010001168">
    <property type="protein sequence ID" value="KAJ3482514.1"/>
    <property type="molecule type" value="Genomic_DNA"/>
</dbReference>